<dbReference type="EMBL" id="BAABFB010000008">
    <property type="protein sequence ID" value="GAA4471498.1"/>
    <property type="molecule type" value="Genomic_DNA"/>
</dbReference>
<evidence type="ECO:0000313" key="1">
    <source>
        <dbReference type="EMBL" id="GAA4471498.1"/>
    </source>
</evidence>
<dbReference type="Proteomes" id="UP001501183">
    <property type="component" value="Unassembled WGS sequence"/>
</dbReference>
<accession>A0ABP8NUQ9</accession>
<dbReference type="RefSeq" id="WP_345341235.1">
    <property type="nucleotide sequence ID" value="NZ_BAABFB010000008.1"/>
</dbReference>
<comment type="caution">
    <text evidence="1">The sequence shown here is derived from an EMBL/GenBank/DDBJ whole genome shotgun (WGS) entry which is preliminary data.</text>
</comment>
<keyword evidence="2" id="KW-1185">Reference proteome</keyword>
<sequence length="103" mass="11356">MGVLSEALDGMVRAVFAYECDGLDATAVAAIRVGRTDRWVRSVADSGLFTERDVRRVEAAWRADPELLVDALLDGADEVTRRRCTARRVRPVPAQLRQVPAFG</sequence>
<protein>
    <submittedName>
        <fullName evidence="1">Uncharacterized protein</fullName>
    </submittedName>
</protein>
<gene>
    <name evidence="1" type="ORF">GCM10023094_02320</name>
</gene>
<name>A0ABP8NUQ9_9NOCA</name>
<organism evidence="1 2">
    <name type="scientific">Rhodococcus olei</name>
    <dbReference type="NCBI Taxonomy" id="2161675"/>
    <lineage>
        <taxon>Bacteria</taxon>
        <taxon>Bacillati</taxon>
        <taxon>Actinomycetota</taxon>
        <taxon>Actinomycetes</taxon>
        <taxon>Mycobacteriales</taxon>
        <taxon>Nocardiaceae</taxon>
        <taxon>Rhodococcus</taxon>
    </lineage>
</organism>
<reference evidence="2" key="1">
    <citation type="journal article" date="2019" name="Int. J. Syst. Evol. Microbiol.">
        <title>The Global Catalogue of Microorganisms (GCM) 10K type strain sequencing project: providing services to taxonomists for standard genome sequencing and annotation.</title>
        <authorList>
            <consortium name="The Broad Institute Genomics Platform"/>
            <consortium name="The Broad Institute Genome Sequencing Center for Infectious Disease"/>
            <person name="Wu L."/>
            <person name="Ma J."/>
        </authorList>
    </citation>
    <scope>NUCLEOTIDE SEQUENCE [LARGE SCALE GENOMIC DNA]</scope>
    <source>
        <strain evidence="2">JCM 32206</strain>
    </source>
</reference>
<evidence type="ECO:0000313" key="2">
    <source>
        <dbReference type="Proteomes" id="UP001501183"/>
    </source>
</evidence>
<proteinExistence type="predicted"/>